<evidence type="ECO:0000256" key="5">
    <source>
        <dbReference type="ARBA" id="ARBA00021221"/>
    </source>
</evidence>
<keyword evidence="8" id="KW-0520">NAD</keyword>
<dbReference type="PANTHER" id="PTHR11133:SF23">
    <property type="entry name" value="SACCHAROPINE DEHYDROGENASE [NAD(+), L-LYSINE-FORMING]"/>
    <property type="match status" value="1"/>
</dbReference>
<keyword evidence="7" id="KW-0560">Oxidoreductase</keyword>
<dbReference type="SMART" id="SM01002">
    <property type="entry name" value="AlaDh_PNT_C"/>
    <property type="match status" value="1"/>
</dbReference>
<sequence length="376" mass="39502">MPQLWIRHETRPTERRAPVVPRDAAVLTGLGVRITVEESPRRVFSAEEYAAAGCALAPAGSWPGAPGDAYVLGLKELPGRPERLRHRHIFFGHAYKGQPGAGELLDRFTAGGGTLLDLEYLTDAQGARRVAFGYWAGYAGAALALLTARGRLTAPLRPLDRASLDAELRGSREAAAPAAGPLSAVVIGALGRSGRGACDALRAGGVEPTRWDLAETRELDREALLSHDILVSTVLVTRPVPPFLTTAGLGVPGRLSVVADITCDIGSGLSVLPFNDRLTDWRNPVRRVPAAGREVRVIAIDNLPSLLPAEASTDFSADLARLLPALDTGPDDPVGPDSGPAAGRGSDGGDWARCRAAFTAATEARAAAHHSGRTDV</sequence>
<feature type="domain" description="Alanine dehydrogenase/pyridine nucleotide transhydrogenase N-terminal" evidence="14">
    <location>
        <begin position="5"/>
        <end position="139"/>
    </location>
</feature>
<organism evidence="15 16">
    <name type="scientific">Streptomyces pyxinae</name>
    <dbReference type="NCBI Taxonomy" id="2970734"/>
    <lineage>
        <taxon>Bacteria</taxon>
        <taxon>Bacillati</taxon>
        <taxon>Actinomycetota</taxon>
        <taxon>Actinomycetes</taxon>
        <taxon>Kitasatosporales</taxon>
        <taxon>Streptomycetaceae</taxon>
        <taxon>Streptomyces</taxon>
    </lineage>
</organism>
<feature type="region of interest" description="Disordered" evidence="12">
    <location>
        <begin position="326"/>
        <end position="348"/>
    </location>
</feature>
<dbReference type="SUPFAM" id="SSF52283">
    <property type="entry name" value="Formate/glycerate dehydrogenase catalytic domain-like"/>
    <property type="match status" value="1"/>
</dbReference>
<reference evidence="15" key="1">
    <citation type="submission" date="2022-08" db="EMBL/GenBank/DDBJ databases">
        <authorList>
            <person name="Somphong A."/>
            <person name="Phongsopitanun W."/>
        </authorList>
    </citation>
    <scope>NUCLEOTIDE SEQUENCE</scope>
    <source>
        <strain evidence="15">LP05-1</strain>
    </source>
</reference>
<evidence type="ECO:0000256" key="2">
    <source>
        <dbReference type="ARBA" id="ARBA00005689"/>
    </source>
</evidence>
<keyword evidence="6" id="KW-0028">Amino-acid biosynthesis</keyword>
<dbReference type="Proteomes" id="UP001431313">
    <property type="component" value="Unassembled WGS sequence"/>
</dbReference>
<evidence type="ECO:0000259" key="14">
    <source>
        <dbReference type="SMART" id="SM01003"/>
    </source>
</evidence>
<proteinExistence type="inferred from homology"/>
<evidence type="ECO:0000256" key="1">
    <source>
        <dbReference type="ARBA" id="ARBA00004884"/>
    </source>
</evidence>
<dbReference type="InterPro" id="IPR007698">
    <property type="entry name" value="AlaDH/PNT_NAD(H)-bd"/>
</dbReference>
<dbReference type="Gene3D" id="3.40.50.720">
    <property type="entry name" value="NAD(P)-binding Rossmann-like Domain"/>
    <property type="match status" value="1"/>
</dbReference>
<evidence type="ECO:0000259" key="13">
    <source>
        <dbReference type="SMART" id="SM01002"/>
    </source>
</evidence>
<evidence type="ECO:0000313" key="16">
    <source>
        <dbReference type="Proteomes" id="UP001431313"/>
    </source>
</evidence>
<comment type="caution">
    <text evidence="15">The sequence shown here is derived from an EMBL/GenBank/DDBJ whole genome shotgun (WGS) entry which is preliminary data.</text>
</comment>
<gene>
    <name evidence="15" type="ORF">NX801_03325</name>
</gene>
<dbReference type="PANTHER" id="PTHR11133">
    <property type="entry name" value="SACCHAROPINE DEHYDROGENASE"/>
    <property type="match status" value="1"/>
</dbReference>
<comment type="similarity">
    <text evidence="2">Belongs to the AlaDH/PNT family.</text>
</comment>
<dbReference type="InterPro" id="IPR036291">
    <property type="entry name" value="NAD(P)-bd_dom_sf"/>
</dbReference>
<evidence type="ECO:0000256" key="7">
    <source>
        <dbReference type="ARBA" id="ARBA00023002"/>
    </source>
</evidence>
<evidence type="ECO:0000256" key="9">
    <source>
        <dbReference type="ARBA" id="ARBA00023157"/>
    </source>
</evidence>
<keyword evidence="16" id="KW-1185">Reference proteome</keyword>
<feature type="domain" description="Alanine dehydrogenase/pyridine nucleotide transhydrogenase NAD(H)-binding" evidence="13">
    <location>
        <begin position="162"/>
        <end position="299"/>
    </location>
</feature>
<comment type="subunit">
    <text evidence="3">Monomer.</text>
</comment>
<protein>
    <recommendedName>
        <fullName evidence="5">Saccharopine dehydrogenase [NAD(+), L-lysine-forming]</fullName>
        <ecNumber evidence="4">1.5.1.7</ecNumber>
    </recommendedName>
    <alternativeName>
        <fullName evidence="10">Lysine--2-oxoglutarate reductase</fullName>
    </alternativeName>
</protein>
<keyword evidence="9" id="KW-1015">Disulfide bond</keyword>
<name>A0ABT2CBC2_9ACTN</name>
<dbReference type="EC" id="1.5.1.7" evidence="4"/>
<dbReference type="SMART" id="SM01003">
    <property type="entry name" value="AlaDh_PNT_N"/>
    <property type="match status" value="1"/>
</dbReference>
<evidence type="ECO:0000313" key="15">
    <source>
        <dbReference type="EMBL" id="MCS0634705.1"/>
    </source>
</evidence>
<evidence type="ECO:0000256" key="8">
    <source>
        <dbReference type="ARBA" id="ARBA00023027"/>
    </source>
</evidence>
<dbReference type="Pfam" id="PF05222">
    <property type="entry name" value="AlaDh_PNT_N"/>
    <property type="match status" value="1"/>
</dbReference>
<evidence type="ECO:0000256" key="12">
    <source>
        <dbReference type="SAM" id="MobiDB-lite"/>
    </source>
</evidence>
<comment type="pathway">
    <text evidence="1">Amino-acid biosynthesis; L-lysine biosynthesis via AAA pathway; L-lysine from L-alpha-aminoadipate (fungal route): step 3/3.</text>
</comment>
<evidence type="ECO:0000256" key="11">
    <source>
        <dbReference type="ARBA" id="ARBA00047860"/>
    </source>
</evidence>
<accession>A0ABT2CBC2</accession>
<dbReference type="RefSeq" id="WP_258785645.1">
    <property type="nucleotide sequence ID" value="NZ_JANUGQ010000002.1"/>
</dbReference>
<evidence type="ECO:0000256" key="3">
    <source>
        <dbReference type="ARBA" id="ARBA00011245"/>
    </source>
</evidence>
<dbReference type="InterPro" id="IPR027281">
    <property type="entry name" value="Lys1"/>
</dbReference>
<evidence type="ECO:0000256" key="6">
    <source>
        <dbReference type="ARBA" id="ARBA00022605"/>
    </source>
</evidence>
<comment type="catalytic activity">
    <reaction evidence="11">
        <text>L-saccharopine + NAD(+) + H2O = L-lysine + 2-oxoglutarate + NADH + H(+)</text>
        <dbReference type="Rhea" id="RHEA:12440"/>
        <dbReference type="ChEBI" id="CHEBI:15377"/>
        <dbReference type="ChEBI" id="CHEBI:15378"/>
        <dbReference type="ChEBI" id="CHEBI:16810"/>
        <dbReference type="ChEBI" id="CHEBI:32551"/>
        <dbReference type="ChEBI" id="CHEBI:57540"/>
        <dbReference type="ChEBI" id="CHEBI:57945"/>
        <dbReference type="ChEBI" id="CHEBI:57951"/>
        <dbReference type="EC" id="1.5.1.7"/>
    </reaction>
</comment>
<dbReference type="InterPro" id="IPR051168">
    <property type="entry name" value="AASS"/>
</dbReference>
<evidence type="ECO:0000256" key="4">
    <source>
        <dbReference type="ARBA" id="ARBA00012847"/>
    </source>
</evidence>
<evidence type="ECO:0000256" key="10">
    <source>
        <dbReference type="ARBA" id="ARBA00033228"/>
    </source>
</evidence>
<dbReference type="EMBL" id="JANUGQ010000002">
    <property type="protein sequence ID" value="MCS0634705.1"/>
    <property type="molecule type" value="Genomic_DNA"/>
</dbReference>
<dbReference type="PIRSF" id="PIRSF018250">
    <property type="entry name" value="Saccharopine_DH_Lys"/>
    <property type="match status" value="1"/>
</dbReference>
<dbReference type="SUPFAM" id="SSF51735">
    <property type="entry name" value="NAD(P)-binding Rossmann-fold domains"/>
    <property type="match status" value="1"/>
</dbReference>
<feature type="compositionally biased region" description="Low complexity" evidence="12">
    <location>
        <begin position="327"/>
        <end position="343"/>
    </location>
</feature>
<dbReference type="InterPro" id="IPR007886">
    <property type="entry name" value="AlaDH/PNT_N"/>
</dbReference>